<feature type="domain" description="Nucleoporin POM152 Ig-like" evidence="5">
    <location>
        <begin position="1176"/>
        <end position="1249"/>
    </location>
</feature>
<dbReference type="Pfam" id="PF23664">
    <property type="entry name" value="Ig_Pom152"/>
    <property type="match status" value="1"/>
</dbReference>
<dbReference type="GO" id="GO:0006999">
    <property type="term" value="P:nuclear pore organization"/>
    <property type="evidence" value="ECO:0007669"/>
    <property type="project" value="TreeGrafter"/>
</dbReference>
<name>A0AAF0ET65_9BASI</name>
<evidence type="ECO:0000313" key="9">
    <source>
        <dbReference type="Proteomes" id="UP001219933"/>
    </source>
</evidence>
<dbReference type="InterPro" id="IPR037701">
    <property type="entry name" value="Pom152"/>
</dbReference>
<evidence type="ECO:0000313" key="8">
    <source>
        <dbReference type="EMBL" id="WFD34790.1"/>
    </source>
</evidence>
<keyword evidence="2" id="KW-1133">Transmembrane helix</keyword>
<dbReference type="InterPro" id="IPR056544">
    <property type="entry name" value="Ig_POM152"/>
</dbReference>
<evidence type="ECO:0000259" key="6">
    <source>
        <dbReference type="Pfam" id="PF24519"/>
    </source>
</evidence>
<keyword evidence="9" id="KW-1185">Reference proteome</keyword>
<dbReference type="GO" id="GO:0006606">
    <property type="term" value="P:protein import into nucleus"/>
    <property type="evidence" value="ECO:0007669"/>
    <property type="project" value="TreeGrafter"/>
</dbReference>
<feature type="domain" description="Nucleoporin POM152 ninth Ig-like" evidence="7">
    <location>
        <begin position="1080"/>
        <end position="1151"/>
    </location>
</feature>
<dbReference type="PANTHER" id="PTHR28206:SF1">
    <property type="entry name" value="NUCLEOPORIN POM152"/>
    <property type="match status" value="1"/>
</dbReference>
<dbReference type="AlphaFoldDB" id="A0AAF0ET65"/>
<feature type="domain" description="Nucleoporin POM152 Ig-like" evidence="5">
    <location>
        <begin position="779"/>
        <end position="858"/>
    </location>
</feature>
<dbReference type="GO" id="GO:0070762">
    <property type="term" value="C:nuclear pore transmembrane ring"/>
    <property type="evidence" value="ECO:0007669"/>
    <property type="project" value="TreeGrafter"/>
</dbReference>
<dbReference type="Pfam" id="PF24097">
    <property type="entry name" value="TMD_POM152"/>
    <property type="match status" value="1"/>
</dbReference>
<evidence type="ECO:0000259" key="5">
    <source>
        <dbReference type="Pfam" id="PF24312"/>
    </source>
</evidence>
<feature type="region of interest" description="Disordered" evidence="1">
    <location>
        <begin position="264"/>
        <end position="285"/>
    </location>
</feature>
<dbReference type="InterPro" id="IPR056540">
    <property type="entry name" value="TMD_POM152"/>
</dbReference>
<dbReference type="PANTHER" id="PTHR28206">
    <property type="entry name" value="NUCLEOPORIN POM152"/>
    <property type="match status" value="1"/>
</dbReference>
<feature type="domain" description="Nucleoporin POM152 immunoglobulin-like" evidence="3">
    <location>
        <begin position="563"/>
        <end position="663"/>
    </location>
</feature>
<reference evidence="8" key="1">
    <citation type="submission" date="2023-03" db="EMBL/GenBank/DDBJ databases">
        <title>Mating type loci evolution in Malassezia.</title>
        <authorList>
            <person name="Coelho M.A."/>
        </authorList>
    </citation>
    <scope>NUCLEOTIDE SEQUENCE</scope>
    <source>
        <strain evidence="8">CBS 11721</strain>
    </source>
</reference>
<feature type="transmembrane region" description="Helical" evidence="2">
    <location>
        <begin position="28"/>
        <end position="50"/>
    </location>
</feature>
<dbReference type="Pfam" id="PF24519">
    <property type="entry name" value="Ig-like_Pom152_1"/>
    <property type="match status" value="1"/>
</dbReference>
<feature type="domain" description="Nucleoporin POM152 first Ig-like" evidence="6">
    <location>
        <begin position="213"/>
        <end position="342"/>
    </location>
</feature>
<organism evidence="8 9">
    <name type="scientific">Malassezia cuniculi</name>
    <dbReference type="NCBI Taxonomy" id="948313"/>
    <lineage>
        <taxon>Eukaryota</taxon>
        <taxon>Fungi</taxon>
        <taxon>Dikarya</taxon>
        <taxon>Basidiomycota</taxon>
        <taxon>Ustilaginomycotina</taxon>
        <taxon>Malasseziomycetes</taxon>
        <taxon>Malasseziales</taxon>
        <taxon>Malasseziaceae</taxon>
        <taxon>Malassezia</taxon>
    </lineage>
</organism>
<dbReference type="InterPro" id="IPR056543">
    <property type="entry name" value="Ig-like_POM152_9th"/>
</dbReference>
<keyword evidence="2" id="KW-0812">Transmembrane</keyword>
<accession>A0AAF0ET65</accession>
<dbReference type="Pfam" id="PF24527">
    <property type="entry name" value="Ig-like_Pom152_9"/>
    <property type="match status" value="1"/>
</dbReference>
<proteinExistence type="predicted"/>
<gene>
    <name evidence="8" type="ORF">MCUN1_001634</name>
</gene>
<evidence type="ECO:0000259" key="4">
    <source>
        <dbReference type="Pfam" id="PF24097"/>
    </source>
</evidence>
<dbReference type="InterPro" id="IPR056541">
    <property type="entry name" value="Ig-like_POM152"/>
</dbReference>
<dbReference type="Pfam" id="PF24312">
    <property type="entry name" value="Ig-like_POM152"/>
    <property type="match status" value="2"/>
</dbReference>
<dbReference type="EMBL" id="CP119878">
    <property type="protein sequence ID" value="WFD34790.1"/>
    <property type="molecule type" value="Genomic_DNA"/>
</dbReference>
<feature type="domain" description="Nucleoporin POM152 N-terminal transmembrane" evidence="4">
    <location>
        <begin position="22"/>
        <end position="82"/>
    </location>
</feature>
<dbReference type="Proteomes" id="UP001219933">
    <property type="component" value="Chromosome 2"/>
</dbReference>
<evidence type="ECO:0000256" key="2">
    <source>
        <dbReference type="SAM" id="Phobius"/>
    </source>
</evidence>
<evidence type="ECO:0000259" key="7">
    <source>
        <dbReference type="Pfam" id="PF24527"/>
    </source>
</evidence>
<feature type="transmembrane region" description="Helical" evidence="2">
    <location>
        <begin position="129"/>
        <end position="154"/>
    </location>
</feature>
<feature type="transmembrane region" description="Helical" evidence="2">
    <location>
        <begin position="62"/>
        <end position="81"/>
    </location>
</feature>
<sequence>MPHASVESTRARGPLVPLAVIDAPTQRFYAASVFIAIEVWKFTHLIQAWFGVRSYGWTSFSLFRALLVDFAVVYALHRLAIPVRAAPIKKNTGNTTQQGASTAAAPTQPVVSATQLAPERTLPFRVRDLVGLFVLLAALDVLLTSDTFLVLYGVSYASTAALQLGSKLGIRVPGGVSTQGWGLSERRLRVQDVVKPASHIRGQHTVHLRPYGTARLAPFEECVCLSGGYVEVPVIFNGTVPSVLHYSVTDPATGEDAVYEVHRPRTQPYTPHAVSRSTDEPDVPPRAQRLSLRERLQERAHKQGESHTDSQLLVHQLRVSHRGIVRLVSVADAQQAHARIEGAPFYIVPCPSASFASGKLDYCPGDDASVQVRVSGVPPLALNYFANGAEASIAPIVPRDARGGWTSHNTSLDLSLDVTRPGVHEFGLRSVRDACGNSVLLEESRHISVHARARAQFDEQQCSPDSPIKLVRGRQGIDLRVDLSQEDGGSDAWDVRVDYAPDMRASLAPRLGSADAWQRTLTMRAGARNSVHVDGPGTYTLAHVGGRCDGIVGAPWTCQVVDVPPPSAAITFESIEDPCAGTVGVKALSVLQGEPPFRLTYEVHQQGEPARRQVRIVRDQTRDELELWPSREGQVTYRFVSLSDANYDGIALEGPSFTAVVHPLAGAEFVDVNQDGVVTACGSSNARADIQFSGTGPWELTFAVRRGSHAAEHTVKGIASPRYTLDVPLPDDDSDRSAATISLLGLRDGKGCTRRLATRDLRVDVGRAHATVGFLPSDAGDRRSLTMLDGASVRLPMRLSGDGPWRVRYIYEGDGERDVRTAIIRDANAALTVTEPGKYTLIELEDAHCPGSVLEKQETYLIHMRARPQAVFAGTPHSNGSVVRAPVCAGTQDAAWLHLDGAAPISVSYVHTAPGKAAQRNTLRASQQEIPMELDTSPGRHVYDIAAVGDAVYPAESVSKTPALRLEQHIWPRAQATFERAARPTFCRGDALVGLPAVRLTGAPPFSLELALRRVSAPGKPQTFVRRDIMAHDYTVSAPEVVLDTSGTYELIIERVNDAHGCATHVPDTPLLFDVVETAGIVPASARRDYCVGEQIDFVLQGTSPWTVHYSFGGKHMRITARTPEFSRIAERPGVLVVHSAAHQLNQCRSERGPTESVIHALPSAHVSGGRHVVESLHQGDAAEIVFRLTGDPPFAFTYQRTEAVDTHSTPRVLETHTVEGITESTYTIRTSEEGTWSVVWIQDRWCQVSLGQMSGPASWASIV</sequence>
<protein>
    <submittedName>
        <fullName evidence="8">Uncharacterized protein</fullName>
    </submittedName>
</protein>
<dbReference type="InterPro" id="IPR056542">
    <property type="entry name" value="Ig-like_POM152_1st"/>
</dbReference>
<dbReference type="GO" id="GO:0017056">
    <property type="term" value="F:structural constituent of nuclear pore"/>
    <property type="evidence" value="ECO:0007669"/>
    <property type="project" value="InterPro"/>
</dbReference>
<evidence type="ECO:0000259" key="3">
    <source>
        <dbReference type="Pfam" id="PF23664"/>
    </source>
</evidence>
<evidence type="ECO:0000256" key="1">
    <source>
        <dbReference type="SAM" id="MobiDB-lite"/>
    </source>
</evidence>
<keyword evidence="2" id="KW-0472">Membrane</keyword>